<dbReference type="RefSeq" id="WP_167978628.1">
    <property type="nucleotide sequence ID" value="NZ_VSRL01000211.1"/>
</dbReference>
<evidence type="ECO:0000313" key="2">
    <source>
        <dbReference type="EMBL" id="NKE61982.1"/>
    </source>
</evidence>
<comment type="caution">
    <text evidence="2">The sequence shown here is derived from an EMBL/GenBank/DDBJ whole genome shotgun (WGS) entry which is preliminary data.</text>
</comment>
<dbReference type="EMBL" id="VSRL01000211">
    <property type="protein sequence ID" value="NKE61982.1"/>
    <property type="molecule type" value="Genomic_DNA"/>
</dbReference>
<keyword evidence="1" id="KW-0732">Signal</keyword>
<proteinExistence type="predicted"/>
<organism evidence="2 3">
    <name type="scientific">Lentzea indica</name>
    <dbReference type="NCBI Taxonomy" id="2604800"/>
    <lineage>
        <taxon>Bacteria</taxon>
        <taxon>Bacillati</taxon>
        <taxon>Actinomycetota</taxon>
        <taxon>Actinomycetes</taxon>
        <taxon>Pseudonocardiales</taxon>
        <taxon>Pseudonocardiaceae</taxon>
        <taxon>Lentzea</taxon>
    </lineage>
</organism>
<protein>
    <recommendedName>
        <fullName evidence="4">Peptidase inhibitor family I36</fullName>
    </recommendedName>
</protein>
<evidence type="ECO:0008006" key="4">
    <source>
        <dbReference type="Google" id="ProtNLM"/>
    </source>
</evidence>
<accession>A0ABX1FSL2</accession>
<name>A0ABX1FSL2_9PSEU</name>
<keyword evidence="3" id="KW-1185">Reference proteome</keyword>
<reference evidence="2 3" key="1">
    <citation type="submission" date="2019-08" db="EMBL/GenBank/DDBJ databases">
        <title>Lentzea from Indian Himalayas.</title>
        <authorList>
            <person name="Mandal S."/>
            <person name="Mallick Gupta A."/>
            <person name="Maiti P.K."/>
            <person name="Sarkar J."/>
            <person name="Mandal S."/>
        </authorList>
    </citation>
    <scope>NUCLEOTIDE SEQUENCE [LARGE SCALE GENOMIC DNA]</scope>
    <source>
        <strain evidence="2 3">PSKA42</strain>
    </source>
</reference>
<gene>
    <name evidence="2" type="ORF">FXN61_36590</name>
</gene>
<feature type="signal peptide" evidence="1">
    <location>
        <begin position="1"/>
        <end position="29"/>
    </location>
</feature>
<evidence type="ECO:0000313" key="3">
    <source>
        <dbReference type="Proteomes" id="UP001515943"/>
    </source>
</evidence>
<feature type="chain" id="PRO_5046403649" description="Peptidase inhibitor family I36" evidence="1">
    <location>
        <begin position="30"/>
        <end position="114"/>
    </location>
</feature>
<sequence length="114" mass="12455">MFLSAAKKIGIIIATVAGASILAATPASAAQQCTDLYGPEGGRLPLCKSWVWDGNDYDGRWWSDGPSTLPSHTYMQRREDGVVRTSSFSGSYSDVSKIAFRLCDNLTNRCSGWW</sequence>
<evidence type="ECO:0000256" key="1">
    <source>
        <dbReference type="SAM" id="SignalP"/>
    </source>
</evidence>
<dbReference type="Proteomes" id="UP001515943">
    <property type="component" value="Unassembled WGS sequence"/>
</dbReference>